<dbReference type="InterPro" id="IPR006179">
    <property type="entry name" value="5_nucleotidase/apyrase"/>
</dbReference>
<dbReference type="EMBL" id="FXWH01000001">
    <property type="protein sequence ID" value="SMQ66532.1"/>
    <property type="molecule type" value="Genomic_DNA"/>
</dbReference>
<dbReference type="Proteomes" id="UP000194450">
    <property type="component" value="Unassembled WGS sequence"/>
</dbReference>
<dbReference type="Pfam" id="PF02872">
    <property type="entry name" value="5_nucleotid_C"/>
    <property type="match status" value="1"/>
</dbReference>
<reference evidence="7" key="1">
    <citation type="submission" date="2017-04" db="EMBL/GenBank/DDBJ databases">
        <authorList>
            <person name="Varghese N."/>
            <person name="Submissions S."/>
        </authorList>
    </citation>
    <scope>NUCLEOTIDE SEQUENCE [LARGE SCALE GENOMIC DNA]</scope>
</reference>
<feature type="chain" id="PRO_5011818570" evidence="3">
    <location>
        <begin position="36"/>
        <end position="599"/>
    </location>
</feature>
<dbReference type="GO" id="GO:0008768">
    <property type="term" value="F:UDP-sugar diphosphatase activity"/>
    <property type="evidence" value="ECO:0007669"/>
    <property type="project" value="TreeGrafter"/>
</dbReference>
<comment type="similarity">
    <text evidence="1 3">Belongs to the 5'-nucleotidase family.</text>
</comment>
<dbReference type="PANTHER" id="PTHR11575:SF24">
    <property type="entry name" value="5'-NUCLEOTIDASE"/>
    <property type="match status" value="1"/>
</dbReference>
<dbReference type="Gene3D" id="3.60.21.10">
    <property type="match status" value="1"/>
</dbReference>
<dbReference type="PANTHER" id="PTHR11575">
    <property type="entry name" value="5'-NUCLEOTIDASE-RELATED"/>
    <property type="match status" value="1"/>
</dbReference>
<feature type="domain" description="5'-Nucleotidase C-terminal" evidence="5">
    <location>
        <begin position="408"/>
        <end position="550"/>
    </location>
</feature>
<accession>A0A1Y6F151</accession>
<dbReference type="InterPro" id="IPR006146">
    <property type="entry name" value="5'-Nucleotdase_CS"/>
</dbReference>
<dbReference type="SUPFAM" id="SSF56300">
    <property type="entry name" value="Metallo-dependent phosphatases"/>
    <property type="match status" value="1"/>
</dbReference>
<dbReference type="Pfam" id="PF00149">
    <property type="entry name" value="Metallophos"/>
    <property type="match status" value="1"/>
</dbReference>
<keyword evidence="3" id="KW-0547">Nucleotide-binding</keyword>
<evidence type="ECO:0000259" key="5">
    <source>
        <dbReference type="Pfam" id="PF02872"/>
    </source>
</evidence>
<dbReference type="GO" id="GO:0000166">
    <property type="term" value="F:nucleotide binding"/>
    <property type="evidence" value="ECO:0007669"/>
    <property type="project" value="UniProtKB-KW"/>
</dbReference>
<evidence type="ECO:0000256" key="3">
    <source>
        <dbReference type="RuleBase" id="RU362119"/>
    </source>
</evidence>
<organism evidence="6 7">
    <name type="scientific">Pseudidiomarina planktonica</name>
    <dbReference type="NCBI Taxonomy" id="1323738"/>
    <lineage>
        <taxon>Bacteria</taxon>
        <taxon>Pseudomonadati</taxon>
        <taxon>Pseudomonadota</taxon>
        <taxon>Gammaproteobacteria</taxon>
        <taxon>Alteromonadales</taxon>
        <taxon>Idiomarinaceae</taxon>
        <taxon>Pseudidiomarina</taxon>
    </lineage>
</organism>
<dbReference type="InterPro" id="IPR004843">
    <property type="entry name" value="Calcineurin-like_PHP"/>
</dbReference>
<dbReference type="Gene3D" id="3.90.780.10">
    <property type="entry name" value="5'-Nucleotidase, C-terminal domain"/>
    <property type="match status" value="1"/>
</dbReference>
<keyword evidence="7" id="KW-1185">Reference proteome</keyword>
<dbReference type="PROSITE" id="PS00786">
    <property type="entry name" value="5_NUCLEOTIDASE_2"/>
    <property type="match status" value="1"/>
</dbReference>
<proteinExistence type="inferred from homology"/>
<dbReference type="InterPro" id="IPR036907">
    <property type="entry name" value="5'-Nucleotdase_C_sf"/>
</dbReference>
<keyword evidence="2 3" id="KW-0732">Signal</keyword>
<dbReference type="GO" id="GO:0030288">
    <property type="term" value="C:outer membrane-bounded periplasmic space"/>
    <property type="evidence" value="ECO:0007669"/>
    <property type="project" value="TreeGrafter"/>
</dbReference>
<dbReference type="GO" id="GO:0008253">
    <property type="term" value="F:5'-nucleotidase activity"/>
    <property type="evidence" value="ECO:0007669"/>
    <property type="project" value="TreeGrafter"/>
</dbReference>
<evidence type="ECO:0000256" key="1">
    <source>
        <dbReference type="ARBA" id="ARBA00006654"/>
    </source>
</evidence>
<dbReference type="SUPFAM" id="SSF55816">
    <property type="entry name" value="5'-nucleotidase (syn. UDP-sugar hydrolase), C-terminal domain"/>
    <property type="match status" value="1"/>
</dbReference>
<sequence>MVIGFQQKGDSMNAQFKLLALATALATTVACSNMAPDTAATQPATASGATNFELTIAHVNDHHSNLDAHSRTSLQLDGESVRVESGGFARVAAMIDRISSANRHVLKLHAGDAITGSLYYTLFQGKADAAMMNHVCFDGFVLGNHEFDNGDAGLKKFLNALAKGDCNTPVLAANVKPEVGVSPLTPRGRWDSFQPYQIYNLGGQKVGVIGLDIAVKTKQSSQPDATTTFADERETAEHYIAELQRYGVGKIILLTHYQYSNDLALARALPAVDAIIGGDSHTLLGDFNSYGLDSDGPYPTQITNADGEPVCVAHAYEYSKVVGELQLQFNGDAISSCGGRPHFLLSEEAPAAFDDTGLFTRIAPQASAVAVRDTFAKDVDVLTQQVIARAPERLCMQRMGVISREQCGSAGQSDMHQLVAQAFLRSVPAADFSLQNGGGVRGELPAGSISLGDAYRILPFSNTLVTVDLTGAEVKQLLEQTMAYTLSDAGSDGSYPHGANIRFDVDLSAADGNRVSAIQTRTEQGWQPLNNDQRYSMVTNSFVANGSDGWLLLGELSEQGRVEDTYIEYAQSFIDWLRAQDQVTRPGQHSTINYTPVQP</sequence>
<gene>
    <name evidence="6" type="ORF">SAMN06297229_1555</name>
</gene>
<dbReference type="GO" id="GO:0046872">
    <property type="term" value="F:metal ion binding"/>
    <property type="evidence" value="ECO:0007669"/>
    <property type="project" value="InterPro"/>
</dbReference>
<evidence type="ECO:0000259" key="4">
    <source>
        <dbReference type="Pfam" id="PF00149"/>
    </source>
</evidence>
<evidence type="ECO:0000313" key="6">
    <source>
        <dbReference type="EMBL" id="SMQ66532.1"/>
    </source>
</evidence>
<dbReference type="InterPro" id="IPR029052">
    <property type="entry name" value="Metallo-depent_PP-like"/>
</dbReference>
<feature type="signal peptide" evidence="3">
    <location>
        <begin position="1"/>
        <end position="35"/>
    </location>
</feature>
<dbReference type="InterPro" id="IPR008334">
    <property type="entry name" value="5'-Nucleotdase_C"/>
</dbReference>
<dbReference type="AlphaFoldDB" id="A0A1Y6F151"/>
<keyword evidence="3" id="KW-0378">Hydrolase</keyword>
<evidence type="ECO:0000313" key="7">
    <source>
        <dbReference type="Proteomes" id="UP000194450"/>
    </source>
</evidence>
<dbReference type="GO" id="GO:0009166">
    <property type="term" value="P:nucleotide catabolic process"/>
    <property type="evidence" value="ECO:0007669"/>
    <property type="project" value="InterPro"/>
</dbReference>
<evidence type="ECO:0000256" key="2">
    <source>
        <dbReference type="ARBA" id="ARBA00022729"/>
    </source>
</evidence>
<name>A0A1Y6F151_9GAMM</name>
<feature type="domain" description="Calcineurin-like phosphoesterase" evidence="4">
    <location>
        <begin position="55"/>
        <end position="282"/>
    </location>
</feature>
<dbReference type="PRINTS" id="PR01607">
    <property type="entry name" value="APYRASEFAMLY"/>
</dbReference>
<protein>
    <submittedName>
        <fullName evidence="6">5'-nucleotidase</fullName>
    </submittedName>
</protein>